<name>A0A8S9Z7I8_9TREM</name>
<gene>
    <name evidence="12" type="ORF">EG68_01295</name>
</gene>
<accession>A0A8S9Z7I8</accession>
<dbReference type="SUPFAM" id="SSF49562">
    <property type="entry name" value="C2 domain (Calcium/lipid-binding domain, CaLB)"/>
    <property type="match status" value="2"/>
</dbReference>
<dbReference type="SUPFAM" id="SSF57903">
    <property type="entry name" value="FYVE/PHD zinc finger"/>
    <property type="match status" value="1"/>
</dbReference>
<keyword evidence="4 7" id="KW-0863">Zinc-finger</keyword>
<dbReference type="EMBL" id="JTDE01000400">
    <property type="protein sequence ID" value="KAF7261383.1"/>
    <property type="molecule type" value="Genomic_DNA"/>
</dbReference>
<evidence type="ECO:0000256" key="1">
    <source>
        <dbReference type="ARBA" id="ARBA00004370"/>
    </source>
</evidence>
<keyword evidence="13" id="KW-1185">Reference proteome</keyword>
<evidence type="ECO:0000256" key="7">
    <source>
        <dbReference type="PROSITE-ProRule" id="PRU00175"/>
    </source>
</evidence>
<dbReference type="PANTHER" id="PTHR45716:SF2">
    <property type="entry name" value="BITESIZE, ISOFORM I"/>
    <property type="match status" value="1"/>
</dbReference>
<feature type="domain" description="C2" evidence="9">
    <location>
        <begin position="735"/>
        <end position="872"/>
    </location>
</feature>
<dbReference type="CDD" id="cd00065">
    <property type="entry name" value="FYVE_like_SF"/>
    <property type="match status" value="1"/>
</dbReference>
<dbReference type="PROSITE" id="PS50089">
    <property type="entry name" value="ZF_RING_2"/>
    <property type="match status" value="1"/>
</dbReference>
<feature type="region of interest" description="Disordered" evidence="8">
    <location>
        <begin position="317"/>
        <end position="343"/>
    </location>
</feature>
<feature type="domain" description="C2" evidence="9">
    <location>
        <begin position="597"/>
        <end position="718"/>
    </location>
</feature>
<dbReference type="OrthoDB" id="195679at2759"/>
<dbReference type="InterPro" id="IPR011011">
    <property type="entry name" value="Znf_FYVE_PHD"/>
</dbReference>
<evidence type="ECO:0000256" key="6">
    <source>
        <dbReference type="ARBA" id="ARBA00023136"/>
    </source>
</evidence>
<dbReference type="SMART" id="SM00239">
    <property type="entry name" value="C2"/>
    <property type="match status" value="2"/>
</dbReference>
<keyword evidence="5" id="KW-0862">Zinc</keyword>
<dbReference type="AlphaFoldDB" id="A0A8S9Z7I8"/>
<dbReference type="Pfam" id="PF00168">
    <property type="entry name" value="C2"/>
    <property type="match status" value="2"/>
</dbReference>
<feature type="region of interest" description="Disordered" evidence="8">
    <location>
        <begin position="363"/>
        <end position="527"/>
    </location>
</feature>
<feature type="region of interest" description="Disordered" evidence="8">
    <location>
        <begin position="1"/>
        <end position="67"/>
    </location>
</feature>
<dbReference type="GO" id="GO:0006886">
    <property type="term" value="P:intracellular protein transport"/>
    <property type="evidence" value="ECO:0007669"/>
    <property type="project" value="InterPro"/>
</dbReference>
<dbReference type="Gene3D" id="3.30.40.10">
    <property type="entry name" value="Zinc/RING finger domain, C3HC4 (zinc finger)"/>
    <property type="match status" value="1"/>
</dbReference>
<sequence>MSTSVINESRFNSRVRNQSGGSRTSSPVRGPRSEGGYSVALSQKSSDSKKKRSSTYPKKGSTLGNIELSEEDQAHLNDVLERFDRFRQMEERRIRDLQTELVEKQKVRIRNAEASGDGHCYNCGRLFMAVFNTPTECHICRHEFCRMCLEKMPKSKDLICKFCRFESVTRGQTGVWFMEELKKARAAGRVRGVSGPEALRSSLMRIKPISLSDQDFDNSCSDEATHISIDESDNRSVEDEDADIHTREIRLSTASIYTHKADSPVSIKPLTASTALCVRSGKYCCDSDDPVELELTDLDVEVTPIRSISKGLCSCESGMKTPDSTELSGHLNHSETAHEPVGSEAEALLRAKRSFRRVRCQLPADSSEGFPDGSDSDYTQPSTQKWVESHHNPQTAGSVAGQNRPQDRSPSIGAQSSSTKPGSLISDGNSPSVSENHRSRVPSGPNMSASLSDLRDPNGALSRHQARLTSEAGSKSSLSLASNTSTESKENGDEVREMEERLIEKRTLQTLTNALPGPELAQTRRRSRTLTEQEFKDLFCRPLDELVARGQPKPMTGSMRSLRHINSSRFAPLLHSRGSMLSIYSERESSYTHGIKITGDLRLDIQYDHQSSTLRIAVKQARDLAIADKKNQSCNPYVKSYLLPDKTKASKRKTSHKKHTRNPVYEEEIKYRISYSDLSERSLQIAVWHKPGVGTNLFLGEVIIPFADFQFDTGAQWYPLSERRQGALPSSLQIYRGELLLALKLVPGGTLGNQSELHVWIKSAKGLTTSGSGASKSASVDPYAKIYLLPDRNKDSKRKTKTLKKTNNPDWNTNFVYKNINRNRLAEIGIEVSVWDHDRFSTNDFLGGCRLNNGSLSQRWMDATGTEQSVWLAMMERPQTWFEGLIRLRPNLD</sequence>
<dbReference type="Pfam" id="PF02318">
    <property type="entry name" value="FYVE_2"/>
    <property type="match status" value="1"/>
</dbReference>
<dbReference type="GO" id="GO:0006887">
    <property type="term" value="P:exocytosis"/>
    <property type="evidence" value="ECO:0007669"/>
    <property type="project" value="TreeGrafter"/>
</dbReference>
<organism evidence="12 13">
    <name type="scientific">Paragonimus skrjabini miyazakii</name>
    <dbReference type="NCBI Taxonomy" id="59628"/>
    <lineage>
        <taxon>Eukaryota</taxon>
        <taxon>Metazoa</taxon>
        <taxon>Spiralia</taxon>
        <taxon>Lophotrochozoa</taxon>
        <taxon>Platyhelminthes</taxon>
        <taxon>Trematoda</taxon>
        <taxon>Digenea</taxon>
        <taxon>Plagiorchiida</taxon>
        <taxon>Troglotremata</taxon>
        <taxon>Troglotrematidae</taxon>
        <taxon>Paragonimus</taxon>
    </lineage>
</organism>
<evidence type="ECO:0000259" key="9">
    <source>
        <dbReference type="PROSITE" id="PS50004"/>
    </source>
</evidence>
<feature type="domain" description="RING-type" evidence="10">
    <location>
        <begin position="120"/>
        <end position="164"/>
    </location>
</feature>
<dbReference type="PROSITE" id="PS50916">
    <property type="entry name" value="RABBD"/>
    <property type="match status" value="1"/>
</dbReference>
<evidence type="ECO:0000256" key="8">
    <source>
        <dbReference type="SAM" id="MobiDB-lite"/>
    </source>
</evidence>
<evidence type="ECO:0000313" key="13">
    <source>
        <dbReference type="Proteomes" id="UP000822476"/>
    </source>
</evidence>
<dbReference type="CDD" id="cd08521">
    <property type="entry name" value="C2A_SLP"/>
    <property type="match status" value="1"/>
</dbReference>
<dbReference type="InterPro" id="IPR010911">
    <property type="entry name" value="Rab_BD"/>
</dbReference>
<dbReference type="PROSITE" id="PS00518">
    <property type="entry name" value="ZF_RING_1"/>
    <property type="match status" value="1"/>
</dbReference>
<evidence type="ECO:0000256" key="5">
    <source>
        <dbReference type="ARBA" id="ARBA00022833"/>
    </source>
</evidence>
<evidence type="ECO:0008006" key="14">
    <source>
        <dbReference type="Google" id="ProtNLM"/>
    </source>
</evidence>
<dbReference type="GO" id="GO:0031267">
    <property type="term" value="F:small GTPase binding"/>
    <property type="evidence" value="ECO:0007669"/>
    <property type="project" value="InterPro"/>
</dbReference>
<dbReference type="PANTHER" id="PTHR45716">
    <property type="entry name" value="BITESIZE, ISOFORM I"/>
    <property type="match status" value="1"/>
</dbReference>
<comment type="caution">
    <text evidence="12">The sequence shown here is derived from an EMBL/GenBank/DDBJ whole genome shotgun (WGS) entry which is preliminary data.</text>
</comment>
<dbReference type="InterPro" id="IPR001841">
    <property type="entry name" value="Znf_RING"/>
</dbReference>
<evidence type="ECO:0000256" key="3">
    <source>
        <dbReference type="ARBA" id="ARBA00022737"/>
    </source>
</evidence>
<dbReference type="FunFam" id="2.60.40.150:FF:000006">
    <property type="entry name" value="Synaptotagmin-like 5, isoform CRA_a"/>
    <property type="match status" value="1"/>
</dbReference>
<evidence type="ECO:0000259" key="10">
    <source>
        <dbReference type="PROSITE" id="PS50089"/>
    </source>
</evidence>
<feature type="compositionally biased region" description="Polar residues" evidence="8">
    <location>
        <begin position="1"/>
        <end position="27"/>
    </location>
</feature>
<reference evidence="12" key="1">
    <citation type="submission" date="2019-07" db="EMBL/GenBank/DDBJ databases">
        <title>Annotation for the trematode Paragonimus miyazaki's.</title>
        <authorList>
            <person name="Choi Y.-J."/>
        </authorList>
    </citation>
    <scope>NUCLEOTIDE SEQUENCE</scope>
    <source>
        <strain evidence="12">Japan</strain>
    </source>
</reference>
<dbReference type="InterPro" id="IPR013083">
    <property type="entry name" value="Znf_RING/FYVE/PHD"/>
</dbReference>
<feature type="compositionally biased region" description="Polar residues" evidence="8">
    <location>
        <begin position="376"/>
        <end position="434"/>
    </location>
</feature>
<evidence type="ECO:0000259" key="11">
    <source>
        <dbReference type="PROSITE" id="PS50916"/>
    </source>
</evidence>
<feature type="compositionally biased region" description="Low complexity" evidence="8">
    <location>
        <begin position="468"/>
        <end position="486"/>
    </location>
</feature>
<keyword evidence="6" id="KW-0472">Membrane</keyword>
<dbReference type="GO" id="GO:0008270">
    <property type="term" value="F:zinc ion binding"/>
    <property type="evidence" value="ECO:0007669"/>
    <property type="project" value="UniProtKB-KW"/>
</dbReference>
<dbReference type="Gene3D" id="2.60.40.150">
    <property type="entry name" value="C2 domain"/>
    <property type="match status" value="2"/>
</dbReference>
<dbReference type="GO" id="GO:0070382">
    <property type="term" value="C:exocytic vesicle"/>
    <property type="evidence" value="ECO:0007669"/>
    <property type="project" value="TreeGrafter"/>
</dbReference>
<dbReference type="InterPro" id="IPR000008">
    <property type="entry name" value="C2_dom"/>
</dbReference>
<dbReference type="GO" id="GO:0005886">
    <property type="term" value="C:plasma membrane"/>
    <property type="evidence" value="ECO:0007669"/>
    <property type="project" value="TreeGrafter"/>
</dbReference>
<feature type="domain" description="RabBD" evidence="11">
    <location>
        <begin position="62"/>
        <end position="180"/>
    </location>
</feature>
<dbReference type="PROSITE" id="PS50004">
    <property type="entry name" value="C2"/>
    <property type="match status" value="2"/>
</dbReference>
<evidence type="ECO:0000313" key="12">
    <source>
        <dbReference type="EMBL" id="KAF7261383.1"/>
    </source>
</evidence>
<keyword evidence="2" id="KW-0479">Metal-binding</keyword>
<evidence type="ECO:0000256" key="2">
    <source>
        <dbReference type="ARBA" id="ARBA00022723"/>
    </source>
</evidence>
<feature type="compositionally biased region" description="Basic and acidic residues" evidence="8">
    <location>
        <begin position="487"/>
        <end position="507"/>
    </location>
</feature>
<comment type="subcellular location">
    <subcellularLocation>
        <location evidence="1">Membrane</location>
    </subcellularLocation>
</comment>
<dbReference type="InterPro" id="IPR041282">
    <property type="entry name" value="FYVE_2"/>
</dbReference>
<dbReference type="InterPro" id="IPR017907">
    <property type="entry name" value="Znf_RING_CS"/>
</dbReference>
<dbReference type="InterPro" id="IPR035892">
    <property type="entry name" value="C2_domain_sf"/>
</dbReference>
<evidence type="ECO:0000256" key="4">
    <source>
        <dbReference type="ARBA" id="ARBA00022771"/>
    </source>
</evidence>
<dbReference type="GO" id="GO:0042043">
    <property type="term" value="F:neurexin family protein binding"/>
    <property type="evidence" value="ECO:0007669"/>
    <property type="project" value="TreeGrafter"/>
</dbReference>
<keyword evidence="3" id="KW-0677">Repeat</keyword>
<proteinExistence type="predicted"/>
<protein>
    <recommendedName>
        <fullName evidence="14">Synaptotagmin-like protein 4</fullName>
    </recommendedName>
</protein>
<dbReference type="Proteomes" id="UP000822476">
    <property type="component" value="Unassembled WGS sequence"/>
</dbReference>